<evidence type="ECO:0000313" key="10">
    <source>
        <dbReference type="Proteomes" id="UP000799324"/>
    </source>
</evidence>
<feature type="region of interest" description="Disordered" evidence="7">
    <location>
        <begin position="120"/>
        <end position="144"/>
    </location>
</feature>
<dbReference type="Gene3D" id="3.30.40.10">
    <property type="entry name" value="Zinc/RING finger domain, C3HC4 (zinc finger)"/>
    <property type="match status" value="1"/>
</dbReference>
<evidence type="ECO:0000256" key="5">
    <source>
        <dbReference type="ARBA" id="ARBA00022833"/>
    </source>
</evidence>
<evidence type="ECO:0000256" key="6">
    <source>
        <dbReference type="PROSITE-ProRule" id="PRU00175"/>
    </source>
</evidence>
<evidence type="ECO:0000313" key="9">
    <source>
        <dbReference type="EMBL" id="KAF2658544.1"/>
    </source>
</evidence>
<dbReference type="SUPFAM" id="SSF57850">
    <property type="entry name" value="RING/U-box"/>
    <property type="match status" value="1"/>
</dbReference>
<keyword evidence="3 6" id="KW-0863">Zinc-finger</keyword>
<evidence type="ECO:0000259" key="8">
    <source>
        <dbReference type="PROSITE" id="PS50089"/>
    </source>
</evidence>
<dbReference type="Proteomes" id="UP000799324">
    <property type="component" value="Unassembled WGS sequence"/>
</dbReference>
<comment type="pathway">
    <text evidence="1">Protein modification; protein ubiquitination.</text>
</comment>
<keyword evidence="4" id="KW-0833">Ubl conjugation pathway</keyword>
<evidence type="ECO:0000256" key="3">
    <source>
        <dbReference type="ARBA" id="ARBA00022771"/>
    </source>
</evidence>
<evidence type="ECO:0000256" key="7">
    <source>
        <dbReference type="SAM" id="MobiDB-lite"/>
    </source>
</evidence>
<proteinExistence type="predicted"/>
<keyword evidence="5" id="KW-0862">Zinc</keyword>
<protein>
    <recommendedName>
        <fullName evidence="8">RING-type domain-containing protein</fullName>
    </recommendedName>
</protein>
<dbReference type="InterPro" id="IPR024766">
    <property type="entry name" value="Znf_RING_H2"/>
</dbReference>
<dbReference type="InterPro" id="IPR013083">
    <property type="entry name" value="Znf_RING/FYVE/PHD"/>
</dbReference>
<dbReference type="EMBL" id="MU004314">
    <property type="protein sequence ID" value="KAF2658544.1"/>
    <property type="molecule type" value="Genomic_DNA"/>
</dbReference>
<dbReference type="InterPro" id="IPR001841">
    <property type="entry name" value="Znf_RING"/>
</dbReference>
<dbReference type="GO" id="GO:0008270">
    <property type="term" value="F:zinc ion binding"/>
    <property type="evidence" value="ECO:0007669"/>
    <property type="project" value="UniProtKB-KW"/>
</dbReference>
<dbReference type="PROSITE" id="PS50089">
    <property type="entry name" value="ZF_RING_2"/>
    <property type="match status" value="1"/>
</dbReference>
<keyword evidence="10" id="KW-1185">Reference proteome</keyword>
<evidence type="ECO:0000256" key="2">
    <source>
        <dbReference type="ARBA" id="ARBA00022723"/>
    </source>
</evidence>
<feature type="domain" description="RING-type" evidence="8">
    <location>
        <begin position="23"/>
        <end position="88"/>
    </location>
</feature>
<reference evidence="9" key="1">
    <citation type="journal article" date="2020" name="Stud. Mycol.">
        <title>101 Dothideomycetes genomes: a test case for predicting lifestyles and emergence of pathogens.</title>
        <authorList>
            <person name="Haridas S."/>
            <person name="Albert R."/>
            <person name="Binder M."/>
            <person name="Bloem J."/>
            <person name="Labutti K."/>
            <person name="Salamov A."/>
            <person name="Andreopoulos B."/>
            <person name="Baker S."/>
            <person name="Barry K."/>
            <person name="Bills G."/>
            <person name="Bluhm B."/>
            <person name="Cannon C."/>
            <person name="Castanera R."/>
            <person name="Culley D."/>
            <person name="Daum C."/>
            <person name="Ezra D."/>
            <person name="Gonzalez J."/>
            <person name="Henrissat B."/>
            <person name="Kuo A."/>
            <person name="Liang C."/>
            <person name="Lipzen A."/>
            <person name="Lutzoni F."/>
            <person name="Magnuson J."/>
            <person name="Mondo S."/>
            <person name="Nolan M."/>
            <person name="Ohm R."/>
            <person name="Pangilinan J."/>
            <person name="Park H.-J."/>
            <person name="Ramirez L."/>
            <person name="Alfaro M."/>
            <person name="Sun H."/>
            <person name="Tritt A."/>
            <person name="Yoshinaga Y."/>
            <person name="Zwiers L.-H."/>
            <person name="Turgeon B."/>
            <person name="Goodwin S."/>
            <person name="Spatafora J."/>
            <person name="Crous P."/>
            <person name="Grigoriev I."/>
        </authorList>
    </citation>
    <scope>NUCLEOTIDE SEQUENCE</scope>
    <source>
        <strain evidence="9">CBS 122681</strain>
    </source>
</reference>
<organism evidence="9 10">
    <name type="scientific">Lophiostoma macrostomum CBS 122681</name>
    <dbReference type="NCBI Taxonomy" id="1314788"/>
    <lineage>
        <taxon>Eukaryota</taxon>
        <taxon>Fungi</taxon>
        <taxon>Dikarya</taxon>
        <taxon>Ascomycota</taxon>
        <taxon>Pezizomycotina</taxon>
        <taxon>Dothideomycetes</taxon>
        <taxon>Pleosporomycetidae</taxon>
        <taxon>Pleosporales</taxon>
        <taxon>Lophiostomataceae</taxon>
        <taxon>Lophiostoma</taxon>
    </lineage>
</organism>
<dbReference type="UniPathway" id="UPA00143"/>
<dbReference type="OrthoDB" id="5600418at2759"/>
<evidence type="ECO:0000256" key="4">
    <source>
        <dbReference type="ARBA" id="ARBA00022786"/>
    </source>
</evidence>
<gene>
    <name evidence="9" type="ORF">K491DRAFT_676360</name>
</gene>
<accession>A0A6A6TIU2</accession>
<sequence>MPSPFLVFTTPVQLSTIPDSPDCAICKEPLSAFDPAVRSQEQEYPVRVDIAATPTGSVRLCGHIFGRKCLEQHLRTKGPWSKNCPLCRRVWFKNEEKETENTHSALSSTLRLSWFPRPERQRHREHMASAGQSEAGAQPDEETFRQSFMQQVLDALEAEKGSREVRGSVEDVERALQKLYQKLGVPQETKEEIK</sequence>
<dbReference type="AlphaFoldDB" id="A0A6A6TIU2"/>
<evidence type="ECO:0000256" key="1">
    <source>
        <dbReference type="ARBA" id="ARBA00004906"/>
    </source>
</evidence>
<keyword evidence="2" id="KW-0479">Metal-binding</keyword>
<dbReference type="GO" id="GO:0051603">
    <property type="term" value="P:proteolysis involved in protein catabolic process"/>
    <property type="evidence" value="ECO:0007669"/>
    <property type="project" value="UniProtKB-ARBA"/>
</dbReference>
<dbReference type="Pfam" id="PF12678">
    <property type="entry name" value="zf-rbx1"/>
    <property type="match status" value="1"/>
</dbReference>
<dbReference type="GO" id="GO:0016567">
    <property type="term" value="P:protein ubiquitination"/>
    <property type="evidence" value="ECO:0007669"/>
    <property type="project" value="UniProtKB-UniPathway"/>
</dbReference>
<name>A0A6A6TIU2_9PLEO</name>